<proteinExistence type="predicted"/>
<organism evidence="3 4">
    <name type="scientific">Acrobeloides nanus</name>
    <dbReference type="NCBI Taxonomy" id="290746"/>
    <lineage>
        <taxon>Eukaryota</taxon>
        <taxon>Metazoa</taxon>
        <taxon>Ecdysozoa</taxon>
        <taxon>Nematoda</taxon>
        <taxon>Chromadorea</taxon>
        <taxon>Rhabditida</taxon>
        <taxon>Tylenchina</taxon>
        <taxon>Cephalobomorpha</taxon>
        <taxon>Cephaloboidea</taxon>
        <taxon>Cephalobidae</taxon>
        <taxon>Acrobeloides</taxon>
    </lineage>
</organism>
<keyword evidence="3" id="KW-1185">Reference proteome</keyword>
<evidence type="ECO:0000256" key="1">
    <source>
        <dbReference type="SAM" id="Phobius"/>
    </source>
</evidence>
<evidence type="ECO:0000313" key="3">
    <source>
        <dbReference type="Proteomes" id="UP000887540"/>
    </source>
</evidence>
<evidence type="ECO:0000256" key="2">
    <source>
        <dbReference type="SAM" id="SignalP"/>
    </source>
</evidence>
<feature type="chain" id="PRO_5037317768" evidence="2">
    <location>
        <begin position="18"/>
        <end position="83"/>
    </location>
</feature>
<feature type="signal peptide" evidence="2">
    <location>
        <begin position="1"/>
        <end position="17"/>
    </location>
</feature>
<keyword evidence="1" id="KW-0472">Membrane</keyword>
<dbReference type="AlphaFoldDB" id="A0A914E8H7"/>
<evidence type="ECO:0000313" key="4">
    <source>
        <dbReference type="WBParaSite" id="ACRNAN_scaffold6127.g30844.t1"/>
    </source>
</evidence>
<protein>
    <submittedName>
        <fullName evidence="4">Uncharacterized protein</fullName>
    </submittedName>
</protein>
<dbReference type="Proteomes" id="UP000887540">
    <property type="component" value="Unplaced"/>
</dbReference>
<accession>A0A914E8H7</accession>
<keyword evidence="1" id="KW-0812">Transmembrane</keyword>
<name>A0A914E8H7_9BILA</name>
<reference evidence="4" key="1">
    <citation type="submission" date="2022-11" db="UniProtKB">
        <authorList>
            <consortium name="WormBaseParasite"/>
        </authorList>
    </citation>
    <scope>IDENTIFICATION</scope>
</reference>
<keyword evidence="2" id="KW-0732">Signal</keyword>
<feature type="transmembrane region" description="Helical" evidence="1">
    <location>
        <begin position="27"/>
        <end position="45"/>
    </location>
</feature>
<dbReference type="WBParaSite" id="ACRNAN_scaffold6127.g30844.t1">
    <property type="protein sequence ID" value="ACRNAN_scaffold6127.g30844.t1"/>
    <property type="gene ID" value="ACRNAN_scaffold6127.g30844"/>
</dbReference>
<sequence>MANVVLQLLNVLDLVHANQVMFARVMANVVLHQLHSLVLLLVLIFDERYLSTDLYKNIKEDCDKMKETTVEEDLPLLKKRFNF</sequence>
<keyword evidence="1" id="KW-1133">Transmembrane helix</keyword>